<dbReference type="EMBL" id="LWDD02001189">
    <property type="protein sequence ID" value="KAE8251580.1"/>
    <property type="molecule type" value="Genomic_DNA"/>
</dbReference>
<dbReference type="InterPro" id="IPR018517">
    <property type="entry name" value="tRNA_hU_synthase_CS"/>
</dbReference>
<feature type="domain" description="DUS-like FMN-binding" evidence="10">
    <location>
        <begin position="144"/>
        <end position="265"/>
    </location>
</feature>
<sequence length="439" mass="48355">MSDPQHPRIEVLPPQDLLLAYDINICAPMVRYSKRAFRTTCARYDTQWTTTPMIVAKEFSRSALAREADFSTSASERGLFEPVADRPQRDSESREHDDGSSLLDLGPEERKERKRRALIATRTQWTRPYDPSQTKDTPPRLLRGILIGQLAASDSKTLSDGAEILANHVDGLDLNCGCPTSSAYADHIGSYLLRQPHLVADMVRTLKQRLGWSYPVSVKIRLDPELSRTEVLVRNAIEAGASVLSVHGRTRMQSSASHPVDLDGVAFAMDVARRAGSRTACGATSTMYSLRSTDDEDKDEDAGLAHSGLADGGGGAGGPIPCVANGDVFTLAEAHEWRRKTGAQGIMSARGLLANPALFAGFDSTPQEAVQHFCTEALRGGNLPFQHFHRHVAYMLESALPRSDSLYFNSLSSSAAVMDWLQDEGWWQPRQPQHERWKG</sequence>
<dbReference type="Proteomes" id="UP000077671">
    <property type="component" value="Unassembled WGS sequence"/>
</dbReference>
<dbReference type="EMBL" id="CAJHJG010000150">
    <property type="protein sequence ID" value="CAD6898198.1"/>
    <property type="molecule type" value="Genomic_DNA"/>
</dbReference>
<evidence type="ECO:0000313" key="11">
    <source>
        <dbReference type="EMBL" id="CAD6898198.1"/>
    </source>
</evidence>
<protein>
    <recommendedName>
        <fullName evidence="10">DUS-like FMN-binding domain-containing protein</fullName>
    </recommendedName>
</protein>
<keyword evidence="2" id="KW-0285">Flavoprotein</keyword>
<dbReference type="GO" id="GO:0017150">
    <property type="term" value="F:tRNA dihydrouridine synthase activity"/>
    <property type="evidence" value="ECO:0007669"/>
    <property type="project" value="InterPro"/>
</dbReference>
<dbReference type="PROSITE" id="PS01136">
    <property type="entry name" value="UPF0034"/>
    <property type="match status" value="1"/>
</dbReference>
<comment type="caution">
    <text evidence="12">The sequence shown here is derived from an EMBL/GenBank/DDBJ whole genome shotgun (WGS) entry which is preliminary data.</text>
</comment>
<evidence type="ECO:0000256" key="3">
    <source>
        <dbReference type="ARBA" id="ARBA00022643"/>
    </source>
</evidence>
<evidence type="ECO:0000256" key="5">
    <source>
        <dbReference type="ARBA" id="ARBA00022694"/>
    </source>
</evidence>
<comment type="catalytic activity">
    <reaction evidence="8">
        <text>a 5,6-dihydrouridine in mRNA + NADP(+) = a uridine in mRNA + NADPH + H(+)</text>
        <dbReference type="Rhea" id="RHEA:69855"/>
        <dbReference type="Rhea" id="RHEA-COMP:14658"/>
        <dbReference type="Rhea" id="RHEA-COMP:17789"/>
        <dbReference type="ChEBI" id="CHEBI:15378"/>
        <dbReference type="ChEBI" id="CHEBI:57783"/>
        <dbReference type="ChEBI" id="CHEBI:58349"/>
        <dbReference type="ChEBI" id="CHEBI:65315"/>
        <dbReference type="ChEBI" id="CHEBI:74443"/>
    </reaction>
    <physiologicalReaction direction="right-to-left" evidence="8">
        <dbReference type="Rhea" id="RHEA:69857"/>
    </physiologicalReaction>
</comment>
<organism evidence="12 13">
    <name type="scientific">Tilletia caries</name>
    <name type="common">wheat bunt fungus</name>
    <dbReference type="NCBI Taxonomy" id="13290"/>
    <lineage>
        <taxon>Eukaryota</taxon>
        <taxon>Fungi</taxon>
        <taxon>Dikarya</taxon>
        <taxon>Basidiomycota</taxon>
        <taxon>Ustilaginomycotina</taxon>
        <taxon>Exobasidiomycetes</taxon>
        <taxon>Tilletiales</taxon>
        <taxon>Tilletiaceae</taxon>
        <taxon>Tilletia</taxon>
    </lineage>
</organism>
<reference evidence="12" key="2">
    <citation type="journal article" date="2019" name="IMA Fungus">
        <title>Genome sequencing and comparison of five Tilletia species to identify candidate genes for the detection of regulated species infecting wheat.</title>
        <authorList>
            <person name="Nguyen H.D.T."/>
            <person name="Sultana T."/>
            <person name="Kesanakurti P."/>
            <person name="Hambleton S."/>
        </authorList>
    </citation>
    <scope>NUCLEOTIDE SEQUENCE</scope>
    <source>
        <strain evidence="12">DAOMC 238032</strain>
    </source>
</reference>
<dbReference type="Pfam" id="PF01207">
    <property type="entry name" value="Dus"/>
    <property type="match status" value="3"/>
</dbReference>
<reference evidence="12" key="1">
    <citation type="submission" date="2016-04" db="EMBL/GenBank/DDBJ databases">
        <authorList>
            <person name="Nguyen H.D."/>
            <person name="Kesanakurti P."/>
            <person name="Cullis J."/>
            <person name="Levesque C.A."/>
            <person name="Hambleton S."/>
        </authorList>
    </citation>
    <scope>NUCLEOTIDE SEQUENCE</scope>
    <source>
        <strain evidence="12">DAOMC 238032</strain>
    </source>
</reference>
<reference evidence="11" key="3">
    <citation type="submission" date="2020-10" db="EMBL/GenBank/DDBJ databases">
        <authorList>
            <person name="Sedaghatjoo S."/>
        </authorList>
    </citation>
    <scope>NUCLEOTIDE SEQUENCE</scope>
    <source>
        <strain evidence="11">AZH3</strain>
    </source>
</reference>
<feature type="compositionally biased region" description="Basic and acidic residues" evidence="9">
    <location>
        <begin position="83"/>
        <end position="99"/>
    </location>
</feature>
<evidence type="ECO:0000256" key="2">
    <source>
        <dbReference type="ARBA" id="ARBA00022630"/>
    </source>
</evidence>
<dbReference type="Gene3D" id="3.20.20.70">
    <property type="entry name" value="Aldolase class I"/>
    <property type="match status" value="1"/>
</dbReference>
<keyword evidence="6" id="KW-0560">Oxidoreductase</keyword>
<dbReference type="InterPro" id="IPR013785">
    <property type="entry name" value="Aldolase_TIM"/>
</dbReference>
<feature type="domain" description="DUS-like FMN-binding" evidence="10">
    <location>
        <begin position="26"/>
        <end position="76"/>
    </location>
</feature>
<name>A0A177VGQ3_9BASI</name>
<evidence type="ECO:0000259" key="10">
    <source>
        <dbReference type="Pfam" id="PF01207"/>
    </source>
</evidence>
<evidence type="ECO:0000313" key="14">
    <source>
        <dbReference type="Proteomes" id="UP000836402"/>
    </source>
</evidence>
<evidence type="ECO:0000313" key="13">
    <source>
        <dbReference type="Proteomes" id="UP000077671"/>
    </source>
</evidence>
<gene>
    <name evidence="12" type="ORF">A4X03_0g6347</name>
    <name evidence="11" type="ORF">JKIAZH3_G6600</name>
</gene>
<keyword evidence="3" id="KW-0288">FMN</keyword>
<dbReference type="InterPro" id="IPR035587">
    <property type="entry name" value="DUS-like_FMN-bd"/>
</dbReference>
<accession>A0A177VGQ3</accession>
<keyword evidence="4" id="KW-0507">mRNA processing</keyword>
<dbReference type="SUPFAM" id="SSF51395">
    <property type="entry name" value="FMN-linked oxidoreductases"/>
    <property type="match status" value="1"/>
</dbReference>
<dbReference type="PANTHER" id="PTHR11082">
    <property type="entry name" value="TRNA-DIHYDROURIDINE SYNTHASE"/>
    <property type="match status" value="1"/>
</dbReference>
<dbReference type="CDD" id="cd02801">
    <property type="entry name" value="DUS_like_FMN"/>
    <property type="match status" value="1"/>
</dbReference>
<evidence type="ECO:0000256" key="1">
    <source>
        <dbReference type="ARBA" id="ARBA00001917"/>
    </source>
</evidence>
<comment type="catalytic activity">
    <reaction evidence="7">
        <text>a 5,6-dihydrouridine in mRNA + NAD(+) = a uridine in mRNA + NADH + H(+)</text>
        <dbReference type="Rhea" id="RHEA:69851"/>
        <dbReference type="Rhea" id="RHEA-COMP:14658"/>
        <dbReference type="Rhea" id="RHEA-COMP:17789"/>
        <dbReference type="ChEBI" id="CHEBI:15378"/>
        <dbReference type="ChEBI" id="CHEBI:57540"/>
        <dbReference type="ChEBI" id="CHEBI:57945"/>
        <dbReference type="ChEBI" id="CHEBI:65315"/>
        <dbReference type="ChEBI" id="CHEBI:74443"/>
    </reaction>
    <physiologicalReaction direction="right-to-left" evidence="7">
        <dbReference type="Rhea" id="RHEA:69853"/>
    </physiologicalReaction>
</comment>
<dbReference type="PANTHER" id="PTHR11082:SF31">
    <property type="entry name" value="TRNA-DIHYDROURIDINE(20A_20B) SYNTHASE [NAD(P)+]-LIKE"/>
    <property type="match status" value="1"/>
</dbReference>
<evidence type="ECO:0000256" key="9">
    <source>
        <dbReference type="SAM" id="MobiDB-lite"/>
    </source>
</evidence>
<evidence type="ECO:0000256" key="7">
    <source>
        <dbReference type="ARBA" id="ARBA00048342"/>
    </source>
</evidence>
<evidence type="ECO:0000313" key="12">
    <source>
        <dbReference type="EMBL" id="KAE8251580.1"/>
    </source>
</evidence>
<keyword evidence="14" id="KW-1185">Reference proteome</keyword>
<dbReference type="GO" id="GO:0006397">
    <property type="term" value="P:mRNA processing"/>
    <property type="evidence" value="ECO:0007669"/>
    <property type="project" value="UniProtKB-KW"/>
</dbReference>
<feature type="domain" description="DUS-like FMN-binding" evidence="10">
    <location>
        <begin position="319"/>
        <end position="397"/>
    </location>
</feature>
<dbReference type="GO" id="GO:0050660">
    <property type="term" value="F:flavin adenine dinucleotide binding"/>
    <property type="evidence" value="ECO:0007669"/>
    <property type="project" value="InterPro"/>
</dbReference>
<comment type="cofactor">
    <cofactor evidence="1">
        <name>FMN</name>
        <dbReference type="ChEBI" id="CHEBI:58210"/>
    </cofactor>
</comment>
<feature type="region of interest" description="Disordered" evidence="9">
    <location>
        <begin position="75"/>
        <end position="113"/>
    </location>
</feature>
<dbReference type="AlphaFoldDB" id="A0A177VGQ3"/>
<dbReference type="Proteomes" id="UP000836402">
    <property type="component" value="Unassembled WGS sequence"/>
</dbReference>
<keyword evidence="5" id="KW-0819">tRNA processing</keyword>
<proteinExistence type="predicted"/>
<evidence type="ECO:0000256" key="4">
    <source>
        <dbReference type="ARBA" id="ARBA00022664"/>
    </source>
</evidence>
<evidence type="ECO:0000256" key="8">
    <source>
        <dbReference type="ARBA" id="ARBA00049447"/>
    </source>
</evidence>
<evidence type="ECO:0000256" key="6">
    <source>
        <dbReference type="ARBA" id="ARBA00023002"/>
    </source>
</evidence>